<comment type="similarity">
    <text evidence="3">Belongs to the RBT5 family.</text>
</comment>
<sequence>MKSAVIALAVATGFVAAQAPQLDKIPKCAYSCVSSYITGTNIAGCAPADIACVCGNQEFLSGISCCLEKDCSKDDIKSTIDFAAGLCNASGVKTPKELICKKNAASSGASSSSSGSAAVAATPTASGSQTSVSGSGAPAASKTNAAAAPYANAGGVLGAVVAVVAVVALL</sequence>
<evidence type="ECO:0000256" key="8">
    <source>
        <dbReference type="ARBA" id="ARBA00022723"/>
    </source>
</evidence>
<evidence type="ECO:0000256" key="3">
    <source>
        <dbReference type="ARBA" id="ARBA00010031"/>
    </source>
</evidence>
<dbReference type="Pfam" id="PF05730">
    <property type="entry name" value="CFEM"/>
    <property type="match status" value="1"/>
</dbReference>
<organism evidence="19 20">
    <name type="scientific">Claviceps humidiphila</name>
    <dbReference type="NCBI Taxonomy" id="1294629"/>
    <lineage>
        <taxon>Eukaryota</taxon>
        <taxon>Fungi</taxon>
        <taxon>Dikarya</taxon>
        <taxon>Ascomycota</taxon>
        <taxon>Pezizomycotina</taxon>
        <taxon>Sordariomycetes</taxon>
        <taxon>Hypocreomycetidae</taxon>
        <taxon>Hypocreales</taxon>
        <taxon>Clavicipitaceae</taxon>
        <taxon>Claviceps</taxon>
    </lineage>
</organism>
<dbReference type="PROSITE" id="PS52012">
    <property type="entry name" value="CFEM"/>
    <property type="match status" value="1"/>
</dbReference>
<keyword evidence="6 15" id="KW-0349">Heme</keyword>
<evidence type="ECO:0000256" key="9">
    <source>
        <dbReference type="ARBA" id="ARBA00022729"/>
    </source>
</evidence>
<feature type="chain" id="PRO_5040322343" description="CFEM domain-containing protein" evidence="17">
    <location>
        <begin position="18"/>
        <end position="170"/>
    </location>
</feature>
<evidence type="ECO:0000256" key="2">
    <source>
        <dbReference type="ARBA" id="ARBA00004613"/>
    </source>
</evidence>
<name>A0A9P7Q5E8_9HYPO</name>
<dbReference type="SMART" id="SM00747">
    <property type="entry name" value="CFEM"/>
    <property type="match status" value="1"/>
</dbReference>
<evidence type="ECO:0000313" key="20">
    <source>
        <dbReference type="Proteomes" id="UP000732380"/>
    </source>
</evidence>
<feature type="domain" description="CFEM" evidence="18">
    <location>
        <begin position="1"/>
        <end position="114"/>
    </location>
</feature>
<dbReference type="Proteomes" id="UP000732380">
    <property type="component" value="Unassembled WGS sequence"/>
</dbReference>
<keyword evidence="7" id="KW-0336">GPI-anchor</keyword>
<evidence type="ECO:0000256" key="11">
    <source>
        <dbReference type="ARBA" id="ARBA00023136"/>
    </source>
</evidence>
<evidence type="ECO:0000256" key="6">
    <source>
        <dbReference type="ARBA" id="ARBA00022617"/>
    </source>
</evidence>
<evidence type="ECO:0000256" key="16">
    <source>
        <dbReference type="SAM" id="Phobius"/>
    </source>
</evidence>
<protein>
    <recommendedName>
        <fullName evidence="18">CFEM domain-containing protein</fullName>
    </recommendedName>
</protein>
<keyword evidence="13" id="KW-0325">Glycoprotein</keyword>
<keyword evidence="10 15" id="KW-0408">Iron</keyword>
<keyword evidence="16" id="KW-1133">Transmembrane helix</keyword>
<dbReference type="InterPro" id="IPR008427">
    <property type="entry name" value="Extracellular_membr_CFEM_dom"/>
</dbReference>
<evidence type="ECO:0000256" key="12">
    <source>
        <dbReference type="ARBA" id="ARBA00023157"/>
    </source>
</evidence>
<proteinExistence type="inferred from homology"/>
<keyword evidence="4" id="KW-1003">Cell membrane</keyword>
<evidence type="ECO:0000313" key="19">
    <source>
        <dbReference type="EMBL" id="KAG6118510.1"/>
    </source>
</evidence>
<feature type="signal peptide" evidence="17">
    <location>
        <begin position="1"/>
        <end position="17"/>
    </location>
</feature>
<feature type="disulfide bond" evidence="15">
    <location>
        <begin position="54"/>
        <end position="87"/>
    </location>
</feature>
<evidence type="ECO:0000256" key="17">
    <source>
        <dbReference type="SAM" id="SignalP"/>
    </source>
</evidence>
<evidence type="ECO:0000256" key="1">
    <source>
        <dbReference type="ARBA" id="ARBA00004609"/>
    </source>
</evidence>
<comment type="caution">
    <text evidence="19">The sequence shown here is derived from an EMBL/GenBank/DDBJ whole genome shotgun (WGS) entry which is preliminary data.</text>
</comment>
<dbReference type="GO" id="GO:0005576">
    <property type="term" value="C:extracellular region"/>
    <property type="evidence" value="ECO:0007669"/>
    <property type="project" value="UniProtKB-SubCell"/>
</dbReference>
<feature type="transmembrane region" description="Helical" evidence="16">
    <location>
        <begin position="150"/>
        <end position="169"/>
    </location>
</feature>
<dbReference type="GO" id="GO:0098552">
    <property type="term" value="C:side of membrane"/>
    <property type="evidence" value="ECO:0007669"/>
    <property type="project" value="UniProtKB-KW"/>
</dbReference>
<evidence type="ECO:0000256" key="13">
    <source>
        <dbReference type="ARBA" id="ARBA00023180"/>
    </source>
</evidence>
<dbReference type="PANTHER" id="PTHR37928:SF2">
    <property type="entry name" value="GPI ANCHORED CFEM DOMAIN PROTEIN (AFU_ORTHOLOGUE AFUA_6G10580)"/>
    <property type="match status" value="1"/>
</dbReference>
<reference evidence="19 20" key="1">
    <citation type="journal article" date="2020" name="bioRxiv">
        <title>Whole genome comparisons of ergot fungi reveals the divergence and evolution of species within the genus Claviceps are the result of varying mechanisms driving genome evolution and host range expansion.</title>
        <authorList>
            <person name="Wyka S.A."/>
            <person name="Mondo S.J."/>
            <person name="Liu M."/>
            <person name="Dettman J."/>
            <person name="Nalam V."/>
            <person name="Broders K.D."/>
        </authorList>
    </citation>
    <scope>NUCLEOTIDE SEQUENCE [LARGE SCALE GENOMIC DNA]</scope>
    <source>
        <strain evidence="19 20">LM576</strain>
    </source>
</reference>
<keyword evidence="20" id="KW-1185">Reference proteome</keyword>
<feature type="binding site" description="axial binding residue" evidence="15">
    <location>
        <position position="49"/>
    </location>
    <ligand>
        <name>heme</name>
        <dbReference type="ChEBI" id="CHEBI:30413"/>
    </ligand>
    <ligandPart>
        <name>Fe</name>
        <dbReference type="ChEBI" id="CHEBI:18248"/>
    </ligandPart>
</feature>
<keyword evidence="9 17" id="KW-0732">Signal</keyword>
<dbReference type="GO" id="GO:0046872">
    <property type="term" value="F:metal ion binding"/>
    <property type="evidence" value="ECO:0007669"/>
    <property type="project" value="UniProtKB-UniRule"/>
</dbReference>
<dbReference type="PANTHER" id="PTHR37928">
    <property type="entry name" value="CFEM DOMAIN PROTEIN (AFU_ORTHOLOGUE AFUA_6G14090)"/>
    <property type="match status" value="1"/>
</dbReference>
<keyword evidence="16" id="KW-0812">Transmembrane</keyword>
<evidence type="ECO:0000259" key="18">
    <source>
        <dbReference type="PROSITE" id="PS52012"/>
    </source>
</evidence>
<keyword evidence="11 16" id="KW-0472">Membrane</keyword>
<keyword evidence="5" id="KW-0964">Secreted</keyword>
<evidence type="ECO:0000256" key="10">
    <source>
        <dbReference type="ARBA" id="ARBA00023004"/>
    </source>
</evidence>
<evidence type="ECO:0000256" key="14">
    <source>
        <dbReference type="ARBA" id="ARBA00023288"/>
    </source>
</evidence>
<evidence type="ECO:0000256" key="7">
    <source>
        <dbReference type="ARBA" id="ARBA00022622"/>
    </source>
</evidence>
<evidence type="ECO:0000256" key="4">
    <source>
        <dbReference type="ARBA" id="ARBA00022475"/>
    </source>
</evidence>
<keyword evidence="12 15" id="KW-1015">Disulfide bond</keyword>
<dbReference type="EMBL" id="SRQM01000101">
    <property type="protein sequence ID" value="KAG6118510.1"/>
    <property type="molecule type" value="Genomic_DNA"/>
</dbReference>
<gene>
    <name evidence="19" type="ORF">E4U13_000163</name>
</gene>
<dbReference type="GO" id="GO:0005886">
    <property type="term" value="C:plasma membrane"/>
    <property type="evidence" value="ECO:0007669"/>
    <property type="project" value="UniProtKB-SubCell"/>
</dbReference>
<comment type="subcellular location">
    <subcellularLocation>
        <location evidence="1">Cell membrane</location>
        <topology evidence="1">Lipid-anchor</topology>
        <topology evidence="1">GPI-anchor</topology>
    </subcellularLocation>
    <subcellularLocation>
        <location evidence="2">Secreted</location>
    </subcellularLocation>
</comment>
<dbReference type="InterPro" id="IPR051735">
    <property type="entry name" value="CFEM_domain"/>
</dbReference>
<keyword evidence="8 15" id="KW-0479">Metal-binding</keyword>
<evidence type="ECO:0000256" key="5">
    <source>
        <dbReference type="ARBA" id="ARBA00022525"/>
    </source>
</evidence>
<feature type="disulfide bond" evidence="15">
    <location>
        <begin position="45"/>
        <end position="52"/>
    </location>
</feature>
<keyword evidence="14" id="KW-0449">Lipoprotein</keyword>
<accession>A0A9P7Q5E8</accession>
<evidence type="ECO:0000256" key="15">
    <source>
        <dbReference type="PROSITE-ProRule" id="PRU01356"/>
    </source>
</evidence>
<dbReference type="AlphaFoldDB" id="A0A9P7Q5E8"/>
<comment type="caution">
    <text evidence="15">Lacks conserved residue(s) required for the propagation of feature annotation.</text>
</comment>